<protein>
    <submittedName>
        <fullName evidence="1">Uncharacterized protein</fullName>
    </submittedName>
</protein>
<reference evidence="2" key="1">
    <citation type="journal article" date="2019" name="Int. J. Syst. Evol. Microbiol.">
        <title>The Global Catalogue of Microorganisms (GCM) 10K type strain sequencing project: providing services to taxonomists for standard genome sequencing and annotation.</title>
        <authorList>
            <consortium name="The Broad Institute Genomics Platform"/>
            <consortium name="The Broad Institute Genome Sequencing Center for Infectious Disease"/>
            <person name="Wu L."/>
            <person name="Ma J."/>
        </authorList>
    </citation>
    <scope>NUCLEOTIDE SEQUENCE [LARGE SCALE GENOMIC DNA]</scope>
    <source>
        <strain evidence="2">NBRC 103627</strain>
    </source>
</reference>
<name>A0ABV8ZMJ3_9FLAO</name>
<proteinExistence type="predicted"/>
<keyword evidence="2" id="KW-1185">Reference proteome</keyword>
<dbReference type="RefSeq" id="WP_379801261.1">
    <property type="nucleotide sequence ID" value="NZ_JBHSFY010000020.1"/>
</dbReference>
<accession>A0ABV8ZMJ3</accession>
<comment type="caution">
    <text evidence="1">The sequence shown here is derived from an EMBL/GenBank/DDBJ whole genome shotgun (WGS) entry which is preliminary data.</text>
</comment>
<organism evidence="1 2">
    <name type="scientific">Flavobacterium chungangensis</name>
    <dbReference type="NCBI Taxonomy" id="2708132"/>
    <lineage>
        <taxon>Bacteria</taxon>
        <taxon>Pseudomonadati</taxon>
        <taxon>Bacteroidota</taxon>
        <taxon>Flavobacteriia</taxon>
        <taxon>Flavobacteriales</taxon>
        <taxon>Flavobacteriaceae</taxon>
        <taxon>Flavobacterium</taxon>
    </lineage>
</organism>
<gene>
    <name evidence="1" type="ORF">ACFO3N_23265</name>
</gene>
<evidence type="ECO:0000313" key="2">
    <source>
        <dbReference type="Proteomes" id="UP001596003"/>
    </source>
</evidence>
<dbReference type="EMBL" id="JBHSFY010000020">
    <property type="protein sequence ID" value="MFC4480007.1"/>
    <property type="molecule type" value="Genomic_DNA"/>
</dbReference>
<dbReference type="Proteomes" id="UP001596003">
    <property type="component" value="Unassembled WGS sequence"/>
</dbReference>
<evidence type="ECO:0000313" key="1">
    <source>
        <dbReference type="EMBL" id="MFC4480007.1"/>
    </source>
</evidence>
<sequence>MIFIVYTGTVSFITRTELTLAEWDKRFHKFLRVIGFISDEEFLDELRFSYRVDDKTVEEINEIISKKSFVSIRITNKAFEGFRYAENYLDFTAIEGQILYFEDWNFIFRVFNEEYFLWCFLGGIADVQREIKLSEEDIKRYKEIGLAQIDYLIDNLQKMDSIEYEKAIVENRKLL</sequence>